<dbReference type="Gene3D" id="1.10.510.10">
    <property type="entry name" value="Transferase(Phosphotransferase) domain 1"/>
    <property type="match status" value="1"/>
</dbReference>
<evidence type="ECO:0000313" key="6">
    <source>
        <dbReference type="Proteomes" id="UP000467841"/>
    </source>
</evidence>
<dbReference type="OrthoDB" id="4062651at2759"/>
<proteinExistence type="predicted"/>
<organism evidence="5 6">
    <name type="scientific">Microthlaspi erraticum</name>
    <dbReference type="NCBI Taxonomy" id="1685480"/>
    <lineage>
        <taxon>Eukaryota</taxon>
        <taxon>Viridiplantae</taxon>
        <taxon>Streptophyta</taxon>
        <taxon>Embryophyta</taxon>
        <taxon>Tracheophyta</taxon>
        <taxon>Spermatophyta</taxon>
        <taxon>Magnoliopsida</taxon>
        <taxon>eudicotyledons</taxon>
        <taxon>Gunneridae</taxon>
        <taxon>Pentapetalae</taxon>
        <taxon>rosids</taxon>
        <taxon>malvids</taxon>
        <taxon>Brassicales</taxon>
        <taxon>Brassicaceae</taxon>
        <taxon>Coluteocarpeae</taxon>
        <taxon>Microthlaspi</taxon>
    </lineage>
</organism>
<dbReference type="GO" id="GO:0004674">
    <property type="term" value="F:protein serine/threonine kinase activity"/>
    <property type="evidence" value="ECO:0007669"/>
    <property type="project" value="TreeGrafter"/>
</dbReference>
<dbReference type="InterPro" id="IPR011009">
    <property type="entry name" value="Kinase-like_dom_sf"/>
</dbReference>
<keyword evidence="3" id="KW-0547">Nucleotide-binding</keyword>
<keyword evidence="6" id="KW-1185">Reference proteome</keyword>
<keyword evidence="2" id="KW-0460">Magnesium</keyword>
<comment type="caution">
    <text evidence="5">The sequence shown here is derived from an EMBL/GenBank/DDBJ whole genome shotgun (WGS) entry which is preliminary data.</text>
</comment>
<protein>
    <recommendedName>
        <fullName evidence="4">Protein kinase domain-containing protein</fullName>
    </recommendedName>
</protein>
<dbReference type="InterPro" id="IPR001245">
    <property type="entry name" value="Ser-Thr/Tyr_kinase_cat_dom"/>
</dbReference>
<accession>A0A6D2HT33</accession>
<evidence type="ECO:0000256" key="1">
    <source>
        <dbReference type="PIRSR" id="PIRSR000615-1"/>
    </source>
</evidence>
<dbReference type="GO" id="GO:0046872">
    <property type="term" value="F:metal ion binding"/>
    <property type="evidence" value="ECO:0007669"/>
    <property type="project" value="UniProtKB-KW"/>
</dbReference>
<dbReference type="InterPro" id="IPR017441">
    <property type="entry name" value="Protein_kinase_ATP_BS"/>
</dbReference>
<dbReference type="AlphaFoldDB" id="A0A6D2HT33"/>
<dbReference type="PANTHER" id="PTHR44329:SF84">
    <property type="entry name" value="PROTEIN KINASE LIKE PROTEIN"/>
    <property type="match status" value="1"/>
</dbReference>
<keyword evidence="2" id="KW-0479">Metal-binding</keyword>
<dbReference type="Pfam" id="PF07714">
    <property type="entry name" value="PK_Tyr_Ser-Thr"/>
    <property type="match status" value="1"/>
</dbReference>
<dbReference type="CDD" id="cd13999">
    <property type="entry name" value="STKc_MAP3K-like"/>
    <property type="match status" value="1"/>
</dbReference>
<dbReference type="InterPro" id="IPR051681">
    <property type="entry name" value="Ser/Thr_Kinases-Pseudokinases"/>
</dbReference>
<dbReference type="InterPro" id="IPR000719">
    <property type="entry name" value="Prot_kinase_dom"/>
</dbReference>
<evidence type="ECO:0000256" key="2">
    <source>
        <dbReference type="PIRSR" id="PIRSR000615-3"/>
    </source>
</evidence>
<dbReference type="PIRSF" id="PIRSF000615">
    <property type="entry name" value="TyrPK_CSF1-R"/>
    <property type="match status" value="1"/>
</dbReference>
<name>A0A6D2HT33_9BRAS</name>
<feature type="domain" description="Protein kinase" evidence="4">
    <location>
        <begin position="58"/>
        <end position="316"/>
    </location>
</feature>
<reference evidence="5" key="1">
    <citation type="submission" date="2020-01" db="EMBL/GenBank/DDBJ databases">
        <authorList>
            <person name="Mishra B."/>
        </authorList>
    </citation>
    <scope>NUCLEOTIDE SEQUENCE [LARGE SCALE GENOMIC DNA]</scope>
</reference>
<sequence>MRAQLYQTTPTVATASTMSLSPSFPLVVSSFNYEGDDEAEEQFEFSIGEELLLDPNDIVIGELIGEGGYSMVFKGLFKNQVPVAVKVLQPSQTSAASKHQKEKFQNEVLLLSKINTNNNIVEFYGACIEPSLMIVTELLEGGTLQRLLWDCRPTPLNLKMSLNFALDISRAMEYVHSNGIIHRDLKPSDLAHAKLADFGVAREETADTMTCEAGTYRWMAPEAFSREARQGEKKHYDHKIDVYSFAIVLWELLTNRQPFSGIPNILVPYFISKNNERPSLRGIPNEAVPILESCWAEDPEARPEFEEITVLLTNLLTTLCSEGSIAATTLSDEANLDEIDEEQTTVVLHEECSCDPVRRPEEKKKMKKKIMKKVANMIRPIFKMFKGCLSKP</sequence>
<dbReference type="PROSITE" id="PS50011">
    <property type="entry name" value="PROTEIN_KINASE_DOM"/>
    <property type="match status" value="1"/>
</dbReference>
<dbReference type="PRINTS" id="PR00109">
    <property type="entry name" value="TYRKINASE"/>
</dbReference>
<feature type="active site" description="Proton acceptor" evidence="1">
    <location>
        <position position="184"/>
    </location>
</feature>
<dbReference type="Proteomes" id="UP000467841">
    <property type="component" value="Unassembled WGS sequence"/>
</dbReference>
<dbReference type="PROSITE" id="PS00107">
    <property type="entry name" value="PROTEIN_KINASE_ATP"/>
    <property type="match status" value="1"/>
</dbReference>
<dbReference type="GO" id="GO:0005524">
    <property type="term" value="F:ATP binding"/>
    <property type="evidence" value="ECO:0007669"/>
    <property type="project" value="UniProtKB-UniRule"/>
</dbReference>
<dbReference type="PANTHER" id="PTHR44329">
    <property type="entry name" value="SERINE/THREONINE-PROTEIN KINASE TNNI3K-RELATED"/>
    <property type="match status" value="1"/>
</dbReference>
<dbReference type="EMBL" id="CACVBM020000444">
    <property type="protein sequence ID" value="CAA7019407.1"/>
    <property type="molecule type" value="Genomic_DNA"/>
</dbReference>
<evidence type="ECO:0000313" key="5">
    <source>
        <dbReference type="EMBL" id="CAA7019407.1"/>
    </source>
</evidence>
<feature type="binding site" evidence="2">
    <location>
        <position position="197"/>
    </location>
    <ligand>
        <name>Mg(2+)</name>
        <dbReference type="ChEBI" id="CHEBI:18420"/>
    </ligand>
</feature>
<evidence type="ECO:0000259" key="4">
    <source>
        <dbReference type="PROSITE" id="PS50011"/>
    </source>
</evidence>
<dbReference type="SUPFAM" id="SSF56112">
    <property type="entry name" value="Protein kinase-like (PK-like)"/>
    <property type="match status" value="1"/>
</dbReference>
<gene>
    <name evidence="5" type="ORF">MERR_LOCUS6642</name>
</gene>
<keyword evidence="3" id="KW-0067">ATP-binding</keyword>
<feature type="binding site" evidence="3">
    <location>
        <position position="86"/>
    </location>
    <ligand>
        <name>ATP</name>
        <dbReference type="ChEBI" id="CHEBI:30616"/>
    </ligand>
</feature>
<evidence type="ECO:0000256" key="3">
    <source>
        <dbReference type="PROSITE-ProRule" id="PRU10141"/>
    </source>
</evidence>